<dbReference type="EMBL" id="GBXM01031052">
    <property type="protein sequence ID" value="JAH77525.1"/>
    <property type="molecule type" value="Transcribed_RNA"/>
</dbReference>
<sequence length="11" mass="1451">MEVYFCFQQQK</sequence>
<reference evidence="1" key="1">
    <citation type="submission" date="2014-11" db="EMBL/GenBank/DDBJ databases">
        <authorList>
            <person name="Amaro Gonzalez C."/>
        </authorList>
    </citation>
    <scope>NUCLEOTIDE SEQUENCE</scope>
</reference>
<organism evidence="1">
    <name type="scientific">Anguilla anguilla</name>
    <name type="common">European freshwater eel</name>
    <name type="synonym">Muraena anguilla</name>
    <dbReference type="NCBI Taxonomy" id="7936"/>
    <lineage>
        <taxon>Eukaryota</taxon>
        <taxon>Metazoa</taxon>
        <taxon>Chordata</taxon>
        <taxon>Craniata</taxon>
        <taxon>Vertebrata</taxon>
        <taxon>Euteleostomi</taxon>
        <taxon>Actinopterygii</taxon>
        <taxon>Neopterygii</taxon>
        <taxon>Teleostei</taxon>
        <taxon>Anguilliformes</taxon>
        <taxon>Anguillidae</taxon>
        <taxon>Anguilla</taxon>
    </lineage>
</organism>
<evidence type="ECO:0000313" key="1">
    <source>
        <dbReference type="EMBL" id="JAH77525.1"/>
    </source>
</evidence>
<reference evidence="1" key="2">
    <citation type="journal article" date="2015" name="Fish Shellfish Immunol.">
        <title>Early steps in the European eel (Anguilla anguilla)-Vibrio vulnificus interaction in the gills: Role of the RtxA13 toxin.</title>
        <authorList>
            <person name="Callol A."/>
            <person name="Pajuelo D."/>
            <person name="Ebbesson L."/>
            <person name="Teles M."/>
            <person name="MacKenzie S."/>
            <person name="Amaro C."/>
        </authorList>
    </citation>
    <scope>NUCLEOTIDE SEQUENCE</scope>
</reference>
<accession>A0A0E9VJC6</accession>
<name>A0A0E9VJC6_ANGAN</name>
<proteinExistence type="predicted"/>
<protein>
    <submittedName>
        <fullName evidence="1">Uncharacterized protein</fullName>
    </submittedName>
</protein>